<dbReference type="EMBL" id="BPMS01000052">
    <property type="protein sequence ID" value="GIZ90998.1"/>
    <property type="molecule type" value="Genomic_DNA"/>
</dbReference>
<dbReference type="InterPro" id="IPR013783">
    <property type="entry name" value="Ig-like_fold"/>
</dbReference>
<evidence type="ECO:0000313" key="4">
    <source>
        <dbReference type="Proteomes" id="UP000887228"/>
    </source>
</evidence>
<reference evidence="1 4" key="1">
    <citation type="submission" date="2021-07" db="EMBL/GenBank/DDBJ databases">
        <title>Whole genome sequencing of carbapenem-resistant Pseudomonas spp. isolated in Japan.</title>
        <authorList>
            <person name="Suzuki M."/>
            <person name="Maehana S."/>
            <person name="Kitasato H."/>
        </authorList>
    </citation>
    <scope>NUCLEOTIDE SEQUENCE</scope>
    <source>
        <strain evidence="1">KAM435</strain>
        <strain evidence="2 4">KAM436</strain>
    </source>
</reference>
<dbReference type="Gene3D" id="2.60.40.10">
    <property type="entry name" value="Immunoglobulins"/>
    <property type="match status" value="1"/>
</dbReference>
<organism evidence="1 3">
    <name type="scientific">Aquipseudomonas alcaligenes</name>
    <name type="common">Pseudomonas alcaligenes</name>
    <dbReference type="NCBI Taxonomy" id="43263"/>
    <lineage>
        <taxon>Bacteria</taxon>
        <taxon>Pseudomonadati</taxon>
        <taxon>Pseudomonadota</taxon>
        <taxon>Gammaproteobacteria</taxon>
        <taxon>Pseudomonadales</taxon>
        <taxon>Pseudomonadaceae</taxon>
        <taxon>Aquipseudomonas</taxon>
    </lineage>
</organism>
<protein>
    <submittedName>
        <fullName evidence="1">Uncharacterized protein</fullName>
    </submittedName>
</protein>
<gene>
    <name evidence="1" type="ORF">KAM435_43250</name>
    <name evidence="2" type="ORF">KAM436_43190</name>
</gene>
<evidence type="ECO:0000313" key="2">
    <source>
        <dbReference type="EMBL" id="GIZ95351.1"/>
    </source>
</evidence>
<dbReference type="Proteomes" id="UP000887228">
    <property type="component" value="Unassembled WGS sequence"/>
</dbReference>
<dbReference type="Proteomes" id="UP000887212">
    <property type="component" value="Unassembled WGS sequence"/>
</dbReference>
<comment type="caution">
    <text evidence="1">The sequence shown here is derived from an EMBL/GenBank/DDBJ whole genome shotgun (WGS) entry which is preliminary data.</text>
</comment>
<dbReference type="EMBL" id="BPMT01000048">
    <property type="protein sequence ID" value="GIZ95351.1"/>
    <property type="molecule type" value="Genomic_DNA"/>
</dbReference>
<sequence length="110" mass="11944">MLGNLVISCTMRPEPTLLPEYLPAAKVGVLYSVPLEVTKTSSPVHGIYVSDKHPLPDGLRIEHHERDSYGLITGIPASAGSYQVQISAGTYGTQCTGLEASRIYRLEVME</sequence>
<accession>A0AA37CIX6</accession>
<dbReference type="AlphaFoldDB" id="A0AA37CIX6"/>
<evidence type="ECO:0000313" key="3">
    <source>
        <dbReference type="Proteomes" id="UP000887212"/>
    </source>
</evidence>
<evidence type="ECO:0000313" key="1">
    <source>
        <dbReference type="EMBL" id="GIZ90998.1"/>
    </source>
</evidence>
<name>A0AA37CIX6_AQUAC</name>
<proteinExistence type="predicted"/>